<protein>
    <submittedName>
        <fullName evidence="1">Uncharacterized protein</fullName>
    </submittedName>
</protein>
<sequence>MCNLNNMINDGLYILTNSLCNTHLGLAVDSLYRSRTEDRRRKSPISTITHSYFSLESAINFLGYEIFFNEDSTKYIPDIERDFPLKRMLKG</sequence>
<reference evidence="2" key="1">
    <citation type="submission" date="2016-10" db="EMBL/GenBank/DDBJ databases">
        <authorList>
            <person name="Varghese N."/>
            <person name="Submissions S."/>
        </authorList>
    </citation>
    <scope>NUCLEOTIDE SEQUENCE [LARGE SCALE GENOMIC DNA]</scope>
    <source>
        <strain evidence="2">DSM 24729</strain>
    </source>
</reference>
<dbReference type="Proteomes" id="UP000182114">
    <property type="component" value="Unassembled WGS sequence"/>
</dbReference>
<dbReference type="EMBL" id="FNBD01000019">
    <property type="protein sequence ID" value="SDF50388.1"/>
    <property type="molecule type" value="Genomic_DNA"/>
</dbReference>
<evidence type="ECO:0000313" key="2">
    <source>
        <dbReference type="Proteomes" id="UP000182114"/>
    </source>
</evidence>
<keyword evidence="2" id="KW-1185">Reference proteome</keyword>
<dbReference type="AlphaFoldDB" id="A0A1G7LLI8"/>
<gene>
    <name evidence="1" type="ORF">SAMN04487992_11920</name>
</gene>
<evidence type="ECO:0000313" key="1">
    <source>
        <dbReference type="EMBL" id="SDF50388.1"/>
    </source>
</evidence>
<proteinExistence type="predicted"/>
<name>A0A1G7LLI8_9FLAO</name>
<accession>A0A1G7LLI8</accession>
<organism evidence="1 2">
    <name type="scientific">Cellulophaga baltica</name>
    <dbReference type="NCBI Taxonomy" id="76594"/>
    <lineage>
        <taxon>Bacteria</taxon>
        <taxon>Pseudomonadati</taxon>
        <taxon>Bacteroidota</taxon>
        <taxon>Flavobacteriia</taxon>
        <taxon>Flavobacteriales</taxon>
        <taxon>Flavobacteriaceae</taxon>
        <taxon>Cellulophaga</taxon>
    </lineage>
</organism>